<sequence length="356" mass="39560">MSRGRFLGAFGEAIANLRTPSPSRGRSSSSARDDSHTDSADQPQERLGLHSLWPEDPASQTKTTIDIVAVHGLGGDAYETWRAQDTGRIWLKDFLPRQFEDAHIMTFGYNSRVLSKSISGINDYARDLLEQLEATRTVLDTDRNPVIFALILAHERQDLHENIGPMVKGIMFFGTPHRGSEIASWSTIFSNLASLTTAGQIRSDLLKNLESSSITLRDISTQFVARAAGLQIVTFYEQEKLKALIIVQQDSAELTYGNERPIPIGANHITMCKFSTSTSPEYKKVQANMKKLVQYSREAQQRDSTSAGSAQDDHDYSTLPNLSTWSRNVAIGQSRQHNGNVYNYYGPTSERPGSNS</sequence>
<dbReference type="InterPro" id="IPR029058">
    <property type="entry name" value="AB_hydrolase_fold"/>
</dbReference>
<dbReference type="PANTHER" id="PTHR48182:SF2">
    <property type="entry name" value="PROTEIN SERAC1"/>
    <property type="match status" value="1"/>
</dbReference>
<evidence type="ECO:0000256" key="7">
    <source>
        <dbReference type="SAM" id="MobiDB-lite"/>
    </source>
</evidence>
<gene>
    <name evidence="8" type="ORF">HII31_00381</name>
</gene>
<dbReference type="GO" id="GO:0005739">
    <property type="term" value="C:mitochondrion"/>
    <property type="evidence" value="ECO:0007669"/>
    <property type="project" value="UniProtKB-SubCell"/>
</dbReference>
<evidence type="ECO:0000256" key="6">
    <source>
        <dbReference type="ARBA" id="ARBA00023136"/>
    </source>
</evidence>
<name>A0A8H6VQA4_9PEZI</name>
<dbReference type="InterPro" id="IPR052374">
    <property type="entry name" value="SERAC1"/>
</dbReference>
<evidence type="ECO:0000313" key="8">
    <source>
        <dbReference type="EMBL" id="KAF7198642.1"/>
    </source>
</evidence>
<evidence type="ECO:0000256" key="4">
    <source>
        <dbReference type="ARBA" id="ARBA00022824"/>
    </source>
</evidence>
<feature type="compositionally biased region" description="Basic and acidic residues" evidence="7">
    <location>
        <begin position="31"/>
        <end position="48"/>
    </location>
</feature>
<dbReference type="Gene3D" id="3.40.50.1820">
    <property type="entry name" value="alpha/beta hydrolase"/>
    <property type="match status" value="1"/>
</dbReference>
<dbReference type="Proteomes" id="UP000660729">
    <property type="component" value="Unassembled WGS sequence"/>
</dbReference>
<evidence type="ECO:0000256" key="1">
    <source>
        <dbReference type="ARBA" id="ARBA00004173"/>
    </source>
</evidence>
<dbReference type="OrthoDB" id="5086500at2759"/>
<organism evidence="8 9">
    <name type="scientific">Pseudocercospora fuligena</name>
    <dbReference type="NCBI Taxonomy" id="685502"/>
    <lineage>
        <taxon>Eukaryota</taxon>
        <taxon>Fungi</taxon>
        <taxon>Dikarya</taxon>
        <taxon>Ascomycota</taxon>
        <taxon>Pezizomycotina</taxon>
        <taxon>Dothideomycetes</taxon>
        <taxon>Dothideomycetidae</taxon>
        <taxon>Mycosphaerellales</taxon>
        <taxon>Mycosphaerellaceae</taxon>
        <taxon>Pseudocercospora</taxon>
    </lineage>
</organism>
<dbReference type="PANTHER" id="PTHR48182">
    <property type="entry name" value="PROTEIN SERAC1"/>
    <property type="match status" value="1"/>
</dbReference>
<dbReference type="GO" id="GO:0016020">
    <property type="term" value="C:membrane"/>
    <property type="evidence" value="ECO:0007669"/>
    <property type="project" value="UniProtKB-SubCell"/>
</dbReference>
<comment type="subcellular location">
    <subcellularLocation>
        <location evidence="2">Endoplasmic reticulum</location>
    </subcellularLocation>
    <subcellularLocation>
        <location evidence="3">Membrane</location>
    </subcellularLocation>
    <subcellularLocation>
        <location evidence="1">Mitochondrion</location>
    </subcellularLocation>
</comment>
<reference evidence="8" key="1">
    <citation type="submission" date="2020-04" db="EMBL/GenBank/DDBJ databases">
        <title>Draft genome resource of the tomato pathogen Pseudocercospora fuligena.</title>
        <authorList>
            <person name="Zaccaron A."/>
        </authorList>
    </citation>
    <scope>NUCLEOTIDE SEQUENCE</scope>
    <source>
        <strain evidence="8">PF001</strain>
    </source>
</reference>
<proteinExistence type="predicted"/>
<comment type="caution">
    <text evidence="8">The sequence shown here is derived from an EMBL/GenBank/DDBJ whole genome shotgun (WGS) entry which is preliminary data.</text>
</comment>
<dbReference type="EMBL" id="JABCIY010000001">
    <property type="protein sequence ID" value="KAF7198642.1"/>
    <property type="molecule type" value="Genomic_DNA"/>
</dbReference>
<evidence type="ECO:0000256" key="3">
    <source>
        <dbReference type="ARBA" id="ARBA00004370"/>
    </source>
</evidence>
<feature type="region of interest" description="Disordered" evidence="7">
    <location>
        <begin position="15"/>
        <end position="56"/>
    </location>
</feature>
<feature type="region of interest" description="Disordered" evidence="7">
    <location>
        <begin position="337"/>
        <end position="356"/>
    </location>
</feature>
<accession>A0A8H6VQA4</accession>
<protein>
    <submittedName>
        <fullName evidence="8">Protein SERAC1</fullName>
    </submittedName>
</protein>
<evidence type="ECO:0000256" key="2">
    <source>
        <dbReference type="ARBA" id="ARBA00004240"/>
    </source>
</evidence>
<keyword evidence="5" id="KW-0496">Mitochondrion</keyword>
<dbReference type="SUPFAM" id="SSF53474">
    <property type="entry name" value="alpha/beta-Hydrolases"/>
    <property type="match status" value="1"/>
</dbReference>
<keyword evidence="9" id="KW-1185">Reference proteome</keyword>
<feature type="compositionally biased region" description="Low complexity" evidence="7">
    <location>
        <begin position="18"/>
        <end position="30"/>
    </location>
</feature>
<evidence type="ECO:0000313" key="9">
    <source>
        <dbReference type="Proteomes" id="UP000660729"/>
    </source>
</evidence>
<keyword evidence="6" id="KW-0472">Membrane</keyword>
<feature type="region of interest" description="Disordered" evidence="7">
    <location>
        <begin position="296"/>
        <end position="319"/>
    </location>
</feature>
<evidence type="ECO:0000256" key="5">
    <source>
        <dbReference type="ARBA" id="ARBA00023128"/>
    </source>
</evidence>
<dbReference type="AlphaFoldDB" id="A0A8H6VQA4"/>
<keyword evidence="4" id="KW-0256">Endoplasmic reticulum</keyword>
<dbReference type="GO" id="GO:0005783">
    <property type="term" value="C:endoplasmic reticulum"/>
    <property type="evidence" value="ECO:0007669"/>
    <property type="project" value="UniProtKB-SubCell"/>
</dbReference>